<dbReference type="InterPro" id="IPR029063">
    <property type="entry name" value="SAM-dependent_MTases_sf"/>
</dbReference>
<dbReference type="InterPro" id="IPR007213">
    <property type="entry name" value="Ppm1/Ppm2/Tcmp"/>
</dbReference>
<name>A0A976QVK9_THEOR</name>
<evidence type="ECO:0000313" key="8">
    <source>
        <dbReference type="EMBL" id="UKK02446.2"/>
    </source>
</evidence>
<comment type="similarity">
    <text evidence="2">Belongs to the methyltransferase superfamily. LCMT family.</text>
</comment>
<reference evidence="8" key="1">
    <citation type="submission" date="2022-07" db="EMBL/GenBank/DDBJ databases">
        <title>Evaluation of T. orientalis genome assembly methods using nanopore sequencing and analysis of variation between genomes.</title>
        <authorList>
            <person name="Yam J."/>
            <person name="Micallef M.L."/>
            <person name="Liu M."/>
            <person name="Djordjevic S.P."/>
            <person name="Bogema D.R."/>
            <person name="Jenkins C."/>
        </authorList>
    </citation>
    <scope>NUCLEOTIDE SEQUENCE</scope>
    <source>
        <strain evidence="8">Goon Nure</strain>
    </source>
</reference>
<dbReference type="GO" id="GO:0032259">
    <property type="term" value="P:methylation"/>
    <property type="evidence" value="ECO:0007669"/>
    <property type="project" value="UniProtKB-KW"/>
</dbReference>
<comment type="catalytic activity">
    <reaction evidence="1">
        <text>[phosphatase 2A protein]-C-terminal L-leucine + S-adenosyl-L-methionine = [phosphatase 2A protein]-C-terminal L-leucine methyl ester + S-adenosyl-L-homocysteine</text>
        <dbReference type="Rhea" id="RHEA:48544"/>
        <dbReference type="Rhea" id="RHEA-COMP:12134"/>
        <dbReference type="Rhea" id="RHEA-COMP:12135"/>
        <dbReference type="ChEBI" id="CHEBI:57856"/>
        <dbReference type="ChEBI" id="CHEBI:59789"/>
        <dbReference type="ChEBI" id="CHEBI:90516"/>
        <dbReference type="ChEBI" id="CHEBI:90517"/>
        <dbReference type="EC" id="2.1.1.233"/>
    </reaction>
</comment>
<sequence length="295" mass="34418">MGTKLIDVDRKEVKRTGKLTISRKRAAVDRGYYQDEFVHVFGEDYNQTPLMSLTYVVRVSSTRMIADLFIESFNGQPVQFVNLGGGLDTLCFYLLKKHPNVICFDTDLEGQLKLKCELMSGHKIFTDLIPDLKLENGFYTSARYKVVGQEGYFAKNFVQKYKEHSLIISSFQRYKTLEDNIRRYKDLGWEQVSATRATNLWNLLPESERKRVLAIQSFNEIEGLGVHYGYGLCCVASNRYNHPAVYKHIFTDKPDTNEESELYLKDHDYYLKVTSPSFNKEFFDKFFSELWVQRS</sequence>
<evidence type="ECO:0000256" key="1">
    <source>
        <dbReference type="ARBA" id="ARBA00000724"/>
    </source>
</evidence>
<accession>A0A976QVK9</accession>
<evidence type="ECO:0000256" key="7">
    <source>
        <dbReference type="ARBA" id="ARBA00032526"/>
    </source>
</evidence>
<dbReference type="Proteomes" id="UP000244811">
    <property type="component" value="Chromosome 4"/>
</dbReference>
<evidence type="ECO:0000256" key="5">
    <source>
        <dbReference type="ARBA" id="ARBA00022679"/>
    </source>
</evidence>
<proteinExistence type="inferred from homology"/>
<evidence type="ECO:0000256" key="6">
    <source>
        <dbReference type="ARBA" id="ARBA00022691"/>
    </source>
</evidence>
<dbReference type="PANTHER" id="PTHR13600">
    <property type="entry name" value="LEUCINE CARBOXYL METHYLTRANSFERASE"/>
    <property type="match status" value="1"/>
</dbReference>
<keyword evidence="4" id="KW-0489">Methyltransferase</keyword>
<gene>
    <name evidence="8" type="ORF">MACK_002539</name>
</gene>
<evidence type="ECO:0000256" key="4">
    <source>
        <dbReference type="ARBA" id="ARBA00022603"/>
    </source>
</evidence>
<dbReference type="Pfam" id="PF04072">
    <property type="entry name" value="LCM"/>
    <property type="match status" value="1"/>
</dbReference>
<dbReference type="EMBL" id="CP056072">
    <property type="protein sequence ID" value="UKK02446.2"/>
    <property type="molecule type" value="Genomic_DNA"/>
</dbReference>
<protein>
    <recommendedName>
        <fullName evidence="3">[phosphatase 2A protein]-leucine-carboxy methyltransferase</fullName>
        <ecNumber evidence="3">2.1.1.233</ecNumber>
    </recommendedName>
    <alternativeName>
        <fullName evidence="7">[Phosphatase 2A protein]-leucine-carboxy methyltransferase 1</fullName>
    </alternativeName>
</protein>
<dbReference type="AlphaFoldDB" id="A0A976QVK9"/>
<dbReference type="Gene3D" id="3.40.50.150">
    <property type="entry name" value="Vaccinia Virus protein VP39"/>
    <property type="match status" value="2"/>
</dbReference>
<evidence type="ECO:0000256" key="3">
    <source>
        <dbReference type="ARBA" id="ARBA00012834"/>
    </source>
</evidence>
<keyword evidence="5" id="KW-0808">Transferase</keyword>
<dbReference type="GO" id="GO:0018423">
    <property type="term" value="F:protein C-terminal leucine carboxyl O-methyltransferase activity"/>
    <property type="evidence" value="ECO:0007669"/>
    <property type="project" value="UniProtKB-EC"/>
</dbReference>
<organism evidence="8 9">
    <name type="scientific">Theileria orientalis</name>
    <dbReference type="NCBI Taxonomy" id="68886"/>
    <lineage>
        <taxon>Eukaryota</taxon>
        <taxon>Sar</taxon>
        <taxon>Alveolata</taxon>
        <taxon>Apicomplexa</taxon>
        <taxon>Aconoidasida</taxon>
        <taxon>Piroplasmida</taxon>
        <taxon>Theileriidae</taxon>
        <taxon>Theileria</taxon>
    </lineage>
</organism>
<keyword evidence="6" id="KW-0949">S-adenosyl-L-methionine</keyword>
<evidence type="ECO:0000256" key="2">
    <source>
        <dbReference type="ARBA" id="ARBA00010703"/>
    </source>
</evidence>
<dbReference type="SUPFAM" id="SSF53335">
    <property type="entry name" value="S-adenosyl-L-methionine-dependent methyltransferases"/>
    <property type="match status" value="1"/>
</dbReference>
<dbReference type="InterPro" id="IPR016651">
    <property type="entry name" value="LCMT1"/>
</dbReference>
<dbReference type="EC" id="2.1.1.233" evidence="3"/>
<evidence type="ECO:0000313" key="9">
    <source>
        <dbReference type="Proteomes" id="UP000244811"/>
    </source>
</evidence>
<dbReference type="PANTHER" id="PTHR13600:SF21">
    <property type="entry name" value="LEUCINE CARBOXYL METHYLTRANSFERASE 1"/>
    <property type="match status" value="1"/>
</dbReference>